<gene>
    <name evidence="1" type="ORF">COLO4_31623</name>
</gene>
<proteinExistence type="predicted"/>
<accession>A0A1R3H3X0</accession>
<name>A0A1R3H3X0_9ROSI</name>
<evidence type="ECO:0000313" key="2">
    <source>
        <dbReference type="Proteomes" id="UP000187203"/>
    </source>
</evidence>
<dbReference type="OrthoDB" id="612216at2759"/>
<keyword evidence="2" id="KW-1185">Reference proteome</keyword>
<evidence type="ECO:0000313" key="1">
    <source>
        <dbReference type="EMBL" id="OMO65019.1"/>
    </source>
</evidence>
<comment type="caution">
    <text evidence="1">The sequence shown here is derived from an EMBL/GenBank/DDBJ whole genome shotgun (WGS) entry which is preliminary data.</text>
</comment>
<dbReference type="Proteomes" id="UP000187203">
    <property type="component" value="Unassembled WGS sequence"/>
</dbReference>
<dbReference type="EMBL" id="AWUE01020863">
    <property type="protein sequence ID" value="OMO65019.1"/>
    <property type="molecule type" value="Genomic_DNA"/>
</dbReference>
<reference evidence="2" key="1">
    <citation type="submission" date="2013-09" db="EMBL/GenBank/DDBJ databases">
        <title>Corchorus olitorius genome sequencing.</title>
        <authorList>
            <person name="Alam M."/>
            <person name="Haque M.S."/>
            <person name="Islam M.S."/>
            <person name="Emdad E.M."/>
            <person name="Islam M.M."/>
            <person name="Ahmed B."/>
            <person name="Halim A."/>
            <person name="Hossen Q.M.M."/>
            <person name="Hossain M.Z."/>
            <person name="Ahmed R."/>
            <person name="Khan M.M."/>
            <person name="Islam R."/>
            <person name="Rashid M.M."/>
            <person name="Khan S.A."/>
            <person name="Rahman M.S."/>
            <person name="Alam M."/>
            <person name="Yahiya A.S."/>
            <person name="Khan M.S."/>
            <person name="Azam M.S."/>
            <person name="Haque T."/>
            <person name="Lashkar M.Z.H."/>
            <person name="Akhand A.I."/>
            <person name="Morshed G."/>
            <person name="Roy S."/>
            <person name="Uddin K.S."/>
            <person name="Rabeya T."/>
            <person name="Hossain A.S."/>
            <person name="Chowdhury A."/>
            <person name="Snigdha A.R."/>
            <person name="Mortoza M.S."/>
            <person name="Matin S.A."/>
            <person name="Hoque S.M.E."/>
            <person name="Islam M.K."/>
            <person name="Roy D.K."/>
            <person name="Haider R."/>
            <person name="Moosa M.M."/>
            <person name="Elias S.M."/>
            <person name="Hasan A.M."/>
            <person name="Jahan S."/>
            <person name="Shafiuddin M."/>
            <person name="Mahmood N."/>
            <person name="Shommy N.S."/>
        </authorList>
    </citation>
    <scope>NUCLEOTIDE SEQUENCE [LARGE SCALE GENOMIC DNA]</scope>
    <source>
        <strain evidence="2">cv. O-4</strain>
    </source>
</reference>
<dbReference type="AlphaFoldDB" id="A0A1R3H3X0"/>
<sequence>MGLAIHSYRRPGFVPQLTSSSNFTDLSLLVDGKDLVPAVEDQLRIIKIPNSSSPVLRGELANVEYVTLATYCCYRLGSRMHKGLLSRGDDLVIS</sequence>
<organism evidence="1 2">
    <name type="scientific">Corchorus olitorius</name>
    <dbReference type="NCBI Taxonomy" id="93759"/>
    <lineage>
        <taxon>Eukaryota</taxon>
        <taxon>Viridiplantae</taxon>
        <taxon>Streptophyta</taxon>
        <taxon>Embryophyta</taxon>
        <taxon>Tracheophyta</taxon>
        <taxon>Spermatophyta</taxon>
        <taxon>Magnoliopsida</taxon>
        <taxon>eudicotyledons</taxon>
        <taxon>Gunneridae</taxon>
        <taxon>Pentapetalae</taxon>
        <taxon>rosids</taxon>
        <taxon>malvids</taxon>
        <taxon>Malvales</taxon>
        <taxon>Malvaceae</taxon>
        <taxon>Grewioideae</taxon>
        <taxon>Apeibeae</taxon>
        <taxon>Corchorus</taxon>
    </lineage>
</organism>
<protein>
    <submittedName>
        <fullName evidence="1">PRLI-interacting factor G</fullName>
    </submittedName>
</protein>